<feature type="transmembrane region" description="Helical" evidence="6">
    <location>
        <begin position="258"/>
        <end position="278"/>
    </location>
</feature>
<feature type="domain" description="Major facilitator superfamily (MFS) profile" evidence="7">
    <location>
        <begin position="81"/>
        <end position="552"/>
    </location>
</feature>
<dbReference type="PANTHER" id="PTHR23502:SF164">
    <property type="entry name" value="MAJOR FACILITATOR SUPERFAMILY (MFS) PROFILE DOMAIN-CONTAINING PROTEIN"/>
    <property type="match status" value="1"/>
</dbReference>
<name>A0A8H7W855_9HELO</name>
<feature type="transmembrane region" description="Helical" evidence="6">
    <location>
        <begin position="460"/>
        <end position="482"/>
    </location>
</feature>
<feature type="compositionally biased region" description="Basic and acidic residues" evidence="5">
    <location>
        <begin position="1"/>
        <end position="19"/>
    </location>
</feature>
<dbReference type="Pfam" id="PF07690">
    <property type="entry name" value="MFS_1"/>
    <property type="match status" value="1"/>
</dbReference>
<feature type="transmembrane region" description="Helical" evidence="6">
    <location>
        <begin position="428"/>
        <end position="448"/>
    </location>
</feature>
<feature type="transmembrane region" description="Helical" evidence="6">
    <location>
        <begin position="170"/>
        <end position="187"/>
    </location>
</feature>
<dbReference type="GO" id="GO:0005886">
    <property type="term" value="C:plasma membrane"/>
    <property type="evidence" value="ECO:0007669"/>
    <property type="project" value="TreeGrafter"/>
</dbReference>
<evidence type="ECO:0000256" key="2">
    <source>
        <dbReference type="ARBA" id="ARBA00022692"/>
    </source>
</evidence>
<dbReference type="GO" id="GO:0022857">
    <property type="term" value="F:transmembrane transporter activity"/>
    <property type="evidence" value="ECO:0007669"/>
    <property type="project" value="InterPro"/>
</dbReference>
<dbReference type="InterPro" id="IPR011701">
    <property type="entry name" value="MFS"/>
</dbReference>
<sequence length="567" mass="62916">MDSSKEFEPEPGTHQENVLKEQSSFEQDNHVDRVPTVPLYEDGKVNLIPMPTDDPNDPLNLPKWRTWAAIGSICLFGAMAAAAELILGAMLPVFVIQYSPIGQYPPSYKILQHIHLPEDVNSLRALEDLNQNAGPPIWKTFLLASLPILMIGLSNFLFVPLAITFGRRPVVLVSGIIAIGGAVWAGHSTSLDSHLGARAIQAIGAGTVESLIPFIISDMVFLHQRNKAISLVFGIQGLLIVILGIATPWIIIRVNWNWIYFITAIAAGVFWIACFFFMPETRYYRTDNEMKGISRHHLLPGQSRPPIDLTEHAPRSWKRDLMPWGGPIHFRRGLMAFVHTLQTFFYPHIFFVTLLNSATIAATLAAGYTVSPQLLAEPWAWPFEHLGFLLFAVLISAIAVFLISGLLADSLANLIAKRRGRRDPEIQALNLIPPTVISLIGTILFGLAGDEPGKYGWPTFLVGLGFISYGFLATNSIGVVYVLECYPHMSGPALVNIGSFRSIIAFLIVFDVPEWIASMGYLRTFGIYMGLLGGFILFIPIIFMFGEGWRKRWPGPTERVDVNVVKE</sequence>
<dbReference type="InterPro" id="IPR020846">
    <property type="entry name" value="MFS_dom"/>
</dbReference>
<evidence type="ECO:0000256" key="3">
    <source>
        <dbReference type="ARBA" id="ARBA00022989"/>
    </source>
</evidence>
<dbReference type="PANTHER" id="PTHR23502">
    <property type="entry name" value="MAJOR FACILITATOR SUPERFAMILY"/>
    <property type="match status" value="1"/>
</dbReference>
<feature type="transmembrane region" description="Helical" evidence="6">
    <location>
        <begin position="67"/>
        <end position="96"/>
    </location>
</feature>
<protein>
    <recommendedName>
        <fullName evidence="7">Major facilitator superfamily (MFS) profile domain-containing protein</fullName>
    </recommendedName>
</protein>
<keyword evidence="2 6" id="KW-0812">Transmembrane</keyword>
<feature type="transmembrane region" description="Helical" evidence="6">
    <location>
        <begin position="388"/>
        <end position="408"/>
    </location>
</feature>
<dbReference type="SUPFAM" id="SSF103473">
    <property type="entry name" value="MFS general substrate transporter"/>
    <property type="match status" value="1"/>
</dbReference>
<feature type="transmembrane region" description="Helical" evidence="6">
    <location>
        <begin position="141"/>
        <end position="163"/>
    </location>
</feature>
<evidence type="ECO:0000256" key="6">
    <source>
        <dbReference type="SAM" id="Phobius"/>
    </source>
</evidence>
<feature type="region of interest" description="Disordered" evidence="5">
    <location>
        <begin position="1"/>
        <end position="33"/>
    </location>
</feature>
<comment type="subcellular location">
    <subcellularLocation>
        <location evidence="1">Membrane</location>
        <topology evidence="1">Multi-pass membrane protein</topology>
    </subcellularLocation>
</comment>
<proteinExistence type="predicted"/>
<evidence type="ECO:0000256" key="1">
    <source>
        <dbReference type="ARBA" id="ARBA00004141"/>
    </source>
</evidence>
<evidence type="ECO:0000256" key="4">
    <source>
        <dbReference type="ARBA" id="ARBA00023136"/>
    </source>
</evidence>
<feature type="transmembrane region" description="Helical" evidence="6">
    <location>
        <begin position="344"/>
        <end position="368"/>
    </location>
</feature>
<dbReference type="PROSITE" id="PS50850">
    <property type="entry name" value="MFS"/>
    <property type="match status" value="1"/>
</dbReference>
<evidence type="ECO:0000313" key="8">
    <source>
        <dbReference type="EMBL" id="KAG4420730.1"/>
    </source>
</evidence>
<keyword evidence="4 6" id="KW-0472">Membrane</keyword>
<dbReference type="InterPro" id="IPR036259">
    <property type="entry name" value="MFS_trans_sf"/>
</dbReference>
<dbReference type="OrthoDB" id="268400at2759"/>
<comment type="caution">
    <text evidence="8">The sequence shown here is derived from an EMBL/GenBank/DDBJ whole genome shotgun (WGS) entry which is preliminary data.</text>
</comment>
<organism evidence="8 9">
    <name type="scientific">Cadophora malorum</name>
    <dbReference type="NCBI Taxonomy" id="108018"/>
    <lineage>
        <taxon>Eukaryota</taxon>
        <taxon>Fungi</taxon>
        <taxon>Dikarya</taxon>
        <taxon>Ascomycota</taxon>
        <taxon>Pezizomycotina</taxon>
        <taxon>Leotiomycetes</taxon>
        <taxon>Helotiales</taxon>
        <taxon>Ploettnerulaceae</taxon>
        <taxon>Cadophora</taxon>
    </lineage>
</organism>
<keyword evidence="9" id="KW-1185">Reference proteome</keyword>
<reference evidence="8" key="1">
    <citation type="submission" date="2021-02" db="EMBL/GenBank/DDBJ databases">
        <title>Genome sequence Cadophora malorum strain M34.</title>
        <authorList>
            <person name="Stefanovic E."/>
            <person name="Vu D."/>
            <person name="Scully C."/>
            <person name="Dijksterhuis J."/>
            <person name="Roader J."/>
            <person name="Houbraken J."/>
        </authorList>
    </citation>
    <scope>NUCLEOTIDE SEQUENCE</scope>
    <source>
        <strain evidence="8">M34</strain>
    </source>
</reference>
<feature type="transmembrane region" description="Helical" evidence="6">
    <location>
        <begin position="494"/>
        <end position="513"/>
    </location>
</feature>
<keyword evidence="3 6" id="KW-1133">Transmembrane helix</keyword>
<dbReference type="EMBL" id="JAFJYH010000078">
    <property type="protein sequence ID" value="KAG4420730.1"/>
    <property type="molecule type" value="Genomic_DNA"/>
</dbReference>
<dbReference type="Gene3D" id="1.20.1250.20">
    <property type="entry name" value="MFS general substrate transporter like domains"/>
    <property type="match status" value="1"/>
</dbReference>
<feature type="transmembrane region" description="Helical" evidence="6">
    <location>
        <begin position="525"/>
        <end position="545"/>
    </location>
</feature>
<feature type="transmembrane region" description="Helical" evidence="6">
    <location>
        <begin position="199"/>
        <end position="216"/>
    </location>
</feature>
<accession>A0A8H7W855</accession>
<feature type="transmembrane region" description="Helical" evidence="6">
    <location>
        <begin position="228"/>
        <end position="252"/>
    </location>
</feature>
<dbReference type="Proteomes" id="UP000664132">
    <property type="component" value="Unassembled WGS sequence"/>
</dbReference>
<evidence type="ECO:0000313" key="9">
    <source>
        <dbReference type="Proteomes" id="UP000664132"/>
    </source>
</evidence>
<evidence type="ECO:0000256" key="5">
    <source>
        <dbReference type="SAM" id="MobiDB-lite"/>
    </source>
</evidence>
<evidence type="ECO:0000259" key="7">
    <source>
        <dbReference type="PROSITE" id="PS50850"/>
    </source>
</evidence>
<gene>
    <name evidence="8" type="ORF">IFR04_006116</name>
</gene>
<dbReference type="AlphaFoldDB" id="A0A8H7W855"/>